<evidence type="ECO:0000313" key="2">
    <source>
        <dbReference type="EMBL" id="WEK47406.1"/>
    </source>
</evidence>
<organism evidence="2 3">
    <name type="scientific">Candidatus Andeanibacterium colombiense</name>
    <dbReference type="NCBI Taxonomy" id="3121345"/>
    <lineage>
        <taxon>Bacteria</taxon>
        <taxon>Pseudomonadati</taxon>
        <taxon>Pseudomonadota</taxon>
        <taxon>Alphaproteobacteria</taxon>
        <taxon>Sphingomonadales</taxon>
        <taxon>Sphingomonadaceae</taxon>
        <taxon>Candidatus Andeanibacterium</taxon>
    </lineage>
</organism>
<name>A0AAJ5XA63_9SPHN</name>
<accession>A0AAJ5XA63</accession>
<dbReference type="EMBL" id="CP119316">
    <property type="protein sequence ID" value="WEK47406.1"/>
    <property type="molecule type" value="Genomic_DNA"/>
</dbReference>
<feature type="region of interest" description="Disordered" evidence="1">
    <location>
        <begin position="31"/>
        <end position="52"/>
    </location>
</feature>
<feature type="compositionally biased region" description="Low complexity" evidence="1">
    <location>
        <begin position="31"/>
        <end position="46"/>
    </location>
</feature>
<protein>
    <submittedName>
        <fullName evidence="2">Uncharacterized protein</fullName>
    </submittedName>
</protein>
<evidence type="ECO:0000256" key="1">
    <source>
        <dbReference type="SAM" id="MobiDB-lite"/>
    </source>
</evidence>
<gene>
    <name evidence="2" type="ORF">P0Y56_03720</name>
</gene>
<reference evidence="2" key="1">
    <citation type="submission" date="2023-03" db="EMBL/GenBank/DDBJ databases">
        <title>Andean soil-derived lignocellulolytic bacterial consortium as a source of novel taxa and putative plastic-active enzymes.</title>
        <authorList>
            <person name="Diaz-Garcia L."/>
            <person name="Chuvochina M."/>
            <person name="Feuerriegel G."/>
            <person name="Bunk B."/>
            <person name="Sproer C."/>
            <person name="Streit W.R."/>
            <person name="Rodriguez L.M."/>
            <person name="Overmann J."/>
            <person name="Jimenez D.J."/>
        </authorList>
    </citation>
    <scope>NUCLEOTIDE SEQUENCE</scope>
    <source>
        <strain evidence="2">MAG 26</strain>
    </source>
</reference>
<dbReference type="AlphaFoldDB" id="A0AAJ5XA63"/>
<dbReference type="Proteomes" id="UP001218362">
    <property type="component" value="Chromosome"/>
</dbReference>
<sequence>MNKFETSLLQTLSSIDESLKALAGRKTPALKPVAPKPVKAPAAKPAKPAKKVKKTANGALPKALAKAAAAVEKGAAS</sequence>
<evidence type="ECO:0000313" key="3">
    <source>
        <dbReference type="Proteomes" id="UP001218362"/>
    </source>
</evidence>
<proteinExistence type="predicted"/>
<dbReference type="KEGG" id="acob:P0Y56_03720"/>